<gene>
    <name evidence="1" type="ORF">AVEN_260384_1</name>
</gene>
<keyword evidence="2" id="KW-1185">Reference proteome</keyword>
<dbReference type="AlphaFoldDB" id="A0A4Y2SB45"/>
<proteinExistence type="predicted"/>
<comment type="caution">
    <text evidence="1">The sequence shown here is derived from an EMBL/GenBank/DDBJ whole genome shotgun (WGS) entry which is preliminary data.</text>
</comment>
<dbReference type="PANTHER" id="PTHR19446">
    <property type="entry name" value="REVERSE TRANSCRIPTASES"/>
    <property type="match status" value="1"/>
</dbReference>
<name>A0A4Y2SB45_ARAVE</name>
<organism evidence="1 2">
    <name type="scientific">Araneus ventricosus</name>
    <name type="common">Orbweaver spider</name>
    <name type="synonym">Epeira ventricosa</name>
    <dbReference type="NCBI Taxonomy" id="182803"/>
    <lineage>
        <taxon>Eukaryota</taxon>
        <taxon>Metazoa</taxon>
        <taxon>Ecdysozoa</taxon>
        <taxon>Arthropoda</taxon>
        <taxon>Chelicerata</taxon>
        <taxon>Arachnida</taxon>
        <taxon>Araneae</taxon>
        <taxon>Araneomorphae</taxon>
        <taxon>Entelegynae</taxon>
        <taxon>Araneoidea</taxon>
        <taxon>Araneidae</taxon>
        <taxon>Araneus</taxon>
    </lineage>
</organism>
<dbReference type="EMBL" id="BGPR01020365">
    <property type="protein sequence ID" value="GBN84475.1"/>
    <property type="molecule type" value="Genomic_DNA"/>
</dbReference>
<reference evidence="1 2" key="1">
    <citation type="journal article" date="2019" name="Sci. Rep.">
        <title>Orb-weaving spider Araneus ventricosus genome elucidates the spidroin gene catalogue.</title>
        <authorList>
            <person name="Kono N."/>
            <person name="Nakamura H."/>
            <person name="Ohtoshi R."/>
            <person name="Moran D.A.P."/>
            <person name="Shinohara A."/>
            <person name="Yoshida Y."/>
            <person name="Fujiwara M."/>
            <person name="Mori M."/>
            <person name="Tomita M."/>
            <person name="Arakawa K."/>
        </authorList>
    </citation>
    <scope>NUCLEOTIDE SEQUENCE [LARGE SCALE GENOMIC DNA]</scope>
</reference>
<dbReference type="SUPFAM" id="SSF53098">
    <property type="entry name" value="Ribonuclease H-like"/>
    <property type="match status" value="1"/>
</dbReference>
<evidence type="ECO:0008006" key="3">
    <source>
        <dbReference type="Google" id="ProtNLM"/>
    </source>
</evidence>
<evidence type="ECO:0000313" key="1">
    <source>
        <dbReference type="EMBL" id="GBN84475.1"/>
    </source>
</evidence>
<dbReference type="GO" id="GO:0003676">
    <property type="term" value="F:nucleic acid binding"/>
    <property type="evidence" value="ECO:0007669"/>
    <property type="project" value="InterPro"/>
</dbReference>
<protein>
    <recommendedName>
        <fullName evidence="3">RNase H type-1 domain-containing protein</fullName>
    </recommendedName>
</protein>
<evidence type="ECO:0000313" key="2">
    <source>
        <dbReference type="Proteomes" id="UP000499080"/>
    </source>
</evidence>
<accession>A0A4Y2SB45</accession>
<sequence>MKTEKKKLNFCSRSYHSYNCNFTFLEFQACLSKVRKPSPGPDNISYIMLLHLTSESQSNLLYRFNRIWNEHCFPASWQAAIIIPIPKPGKDITNPLYYRPVALTSCLYILEKLASQCFIINLCWIPSHVGMPGNEQADKAAKSATFSINGTVPVGNLKKNIKLLLHTKWQAKWNERLETSFMLLSQLHSLGLL</sequence>
<dbReference type="InterPro" id="IPR012337">
    <property type="entry name" value="RNaseH-like_sf"/>
</dbReference>
<dbReference type="Gene3D" id="3.30.420.10">
    <property type="entry name" value="Ribonuclease H-like superfamily/Ribonuclease H"/>
    <property type="match status" value="1"/>
</dbReference>
<dbReference type="InterPro" id="IPR036397">
    <property type="entry name" value="RNaseH_sf"/>
</dbReference>
<dbReference type="Proteomes" id="UP000499080">
    <property type="component" value="Unassembled WGS sequence"/>
</dbReference>